<evidence type="ECO:0000313" key="2">
    <source>
        <dbReference type="Proteomes" id="UP000533476"/>
    </source>
</evidence>
<organism evidence="1 2">
    <name type="scientific">Sulfobacillus harzensis</name>
    <dbReference type="NCBI Taxonomy" id="2729629"/>
    <lineage>
        <taxon>Bacteria</taxon>
        <taxon>Bacillati</taxon>
        <taxon>Bacillota</taxon>
        <taxon>Clostridia</taxon>
        <taxon>Eubacteriales</taxon>
        <taxon>Clostridiales Family XVII. Incertae Sedis</taxon>
        <taxon>Sulfobacillus</taxon>
    </lineage>
</organism>
<dbReference type="Proteomes" id="UP000533476">
    <property type="component" value="Unassembled WGS sequence"/>
</dbReference>
<evidence type="ECO:0000313" key="1">
    <source>
        <dbReference type="EMBL" id="NMP20767.1"/>
    </source>
</evidence>
<gene>
    <name evidence="1" type="ORF">HIJ39_00120</name>
</gene>
<keyword evidence="2" id="KW-1185">Reference proteome</keyword>
<dbReference type="EMBL" id="JABBVZ010000001">
    <property type="protein sequence ID" value="NMP20767.1"/>
    <property type="molecule type" value="Genomic_DNA"/>
</dbReference>
<protein>
    <submittedName>
        <fullName evidence="1">Uncharacterized protein</fullName>
    </submittedName>
</protein>
<accession>A0A7Y0L0L9</accession>
<reference evidence="1 2" key="1">
    <citation type="submission" date="2020-04" db="EMBL/GenBank/DDBJ databases">
        <authorList>
            <person name="Zhang R."/>
            <person name="Schippers A."/>
        </authorList>
    </citation>
    <scope>NUCLEOTIDE SEQUENCE [LARGE SCALE GENOMIC DNA]</scope>
    <source>
        <strain evidence="1 2">DSM 109850</strain>
    </source>
</reference>
<sequence>MSLLQTYSSYQPTYRHDQQFVHGNPIPTLCPPALVLDRYLAGLPLSASIGGENLADIVQQKIDASVGEFEQRLNMFLVPRVIIACAMNYTPQIIESVSGENANGYGVTNNPAQPGVDYDMLEVPYDYTSRRFERWSLIKARHRPILEIHNIVFALPPNFGILIVPKPWITGDPNSGIVRIVPVEGAMAVTSPGAGMWLPFFTMGQMNHVPQFTQMTYTSGILPIPDDMVDALAMLAAAKTLQVYNRAYYPGVQSFTHTVDGFNQTVQLRAKGPFAQDIADLTAQAMNYIAMYREGHNGIRMESLGR</sequence>
<name>A0A7Y0L0L9_9FIRM</name>
<comment type="caution">
    <text evidence="1">The sequence shown here is derived from an EMBL/GenBank/DDBJ whole genome shotgun (WGS) entry which is preliminary data.</text>
</comment>
<dbReference type="RefSeq" id="WP_169095443.1">
    <property type="nucleotide sequence ID" value="NZ_JABBVZ010000001.1"/>
</dbReference>
<dbReference type="AlphaFoldDB" id="A0A7Y0L0L9"/>
<proteinExistence type="predicted"/>